<feature type="disulfide bond" description="Redox-active" evidence="4">
    <location>
        <begin position="248"/>
        <end position="252"/>
    </location>
</feature>
<organism evidence="7 8">
    <name type="scientific">Archangium violaceum Cb vi76</name>
    <dbReference type="NCBI Taxonomy" id="1406225"/>
    <lineage>
        <taxon>Bacteria</taxon>
        <taxon>Pseudomonadati</taxon>
        <taxon>Myxococcota</taxon>
        <taxon>Myxococcia</taxon>
        <taxon>Myxococcales</taxon>
        <taxon>Cystobacterineae</taxon>
        <taxon>Archangiaceae</taxon>
        <taxon>Archangium</taxon>
    </lineage>
</organism>
<feature type="binding site" evidence="3">
    <location>
        <position position="252"/>
    </location>
    <ligand>
        <name>Cu cation</name>
        <dbReference type="ChEBI" id="CHEBI:23378"/>
    </ligand>
</feature>
<sequence>MHPRPFCLAVLLSLATSTAASAQDTVRVPAPPPAESLQVQVPDVTLVDQHGRQVRLWSDLVRGQVVAINFIFTRCKTICSPMTATLARVRKELGPKAPVRFISITLDVAHDTPGKLARFAEPFSPGPRWSFLTGEPEQVKQALVALGGYTPDKEAHRPLVLVGNATAGKWVRVDGLGSASSILDAIREVRAASAPPPELEDVTSARDASAARYFTNTELIDQHGKPHRFYEDLIRGRKVLINFAFTSCKGVCSPMTKHLAEVQRKLGARVGQDITMITLSVDPANDTPESLARFARKFSTGPGWYFLTGARENVSLVLKKLGGYTEDPAAHSSVLLIGDAATGTWVKAPAMSAVDNIVYAVEHLDDPR</sequence>
<protein>
    <submittedName>
        <fullName evidence="7">Electron transport protein sco1/senc</fullName>
    </submittedName>
</protein>
<dbReference type="GO" id="GO:0046872">
    <property type="term" value="F:metal ion binding"/>
    <property type="evidence" value="ECO:0007669"/>
    <property type="project" value="UniProtKB-KW"/>
</dbReference>
<keyword evidence="2 3" id="KW-0186">Copper</keyword>
<feature type="chain" id="PRO_5001781697" evidence="5">
    <location>
        <begin position="23"/>
        <end position="368"/>
    </location>
</feature>
<accession>A0A084SSB8</accession>
<dbReference type="PANTHER" id="PTHR12151:SF25">
    <property type="entry name" value="LINALOOL DEHYDRATASE_ISOMERASE DOMAIN-CONTAINING PROTEIN"/>
    <property type="match status" value="1"/>
</dbReference>
<dbReference type="RefSeq" id="WP_075207481.1">
    <property type="nucleotide sequence ID" value="NZ_JPMI01000146.1"/>
</dbReference>
<feature type="signal peptide" evidence="5">
    <location>
        <begin position="1"/>
        <end position="22"/>
    </location>
</feature>
<reference evidence="7 8" key="1">
    <citation type="submission" date="2014-07" db="EMBL/GenBank/DDBJ databases">
        <title>Draft Genome Sequence of Gephyronic Acid Producer, Cystobacter violaceus Strain Cb vi76.</title>
        <authorList>
            <person name="Stevens D.C."/>
            <person name="Young J."/>
            <person name="Carmichael R."/>
            <person name="Tan J."/>
            <person name="Taylor R.E."/>
        </authorList>
    </citation>
    <scope>NUCLEOTIDE SEQUENCE [LARGE SCALE GENOMIC DNA]</scope>
    <source>
        <strain evidence="7 8">Cb vi76</strain>
    </source>
</reference>
<evidence type="ECO:0000259" key="6">
    <source>
        <dbReference type="PROSITE" id="PS51352"/>
    </source>
</evidence>
<dbReference type="Pfam" id="PF02630">
    <property type="entry name" value="SCO1-SenC"/>
    <property type="match status" value="2"/>
</dbReference>
<name>A0A084SSB8_9BACT</name>
<evidence type="ECO:0000313" key="7">
    <source>
        <dbReference type="EMBL" id="KFA91353.1"/>
    </source>
</evidence>
<gene>
    <name evidence="7" type="ORF">Q664_22485</name>
</gene>
<dbReference type="InterPro" id="IPR013766">
    <property type="entry name" value="Thioredoxin_domain"/>
</dbReference>
<dbReference type="CDD" id="cd02968">
    <property type="entry name" value="SCO"/>
    <property type="match status" value="2"/>
</dbReference>
<comment type="caution">
    <text evidence="7">The sequence shown here is derived from an EMBL/GenBank/DDBJ whole genome shotgun (WGS) entry which is preliminary data.</text>
</comment>
<dbReference type="InterPro" id="IPR003782">
    <property type="entry name" value="SCO1/SenC"/>
</dbReference>
<dbReference type="Gene3D" id="3.40.30.10">
    <property type="entry name" value="Glutaredoxin"/>
    <property type="match status" value="2"/>
</dbReference>
<keyword evidence="3" id="KW-0479">Metal-binding</keyword>
<comment type="similarity">
    <text evidence="1">Belongs to the SCO1/2 family.</text>
</comment>
<dbReference type="Proteomes" id="UP000028547">
    <property type="component" value="Unassembled WGS sequence"/>
</dbReference>
<dbReference type="InterPro" id="IPR036249">
    <property type="entry name" value="Thioredoxin-like_sf"/>
</dbReference>
<dbReference type="AlphaFoldDB" id="A0A084SSB8"/>
<evidence type="ECO:0000256" key="3">
    <source>
        <dbReference type="PIRSR" id="PIRSR603782-1"/>
    </source>
</evidence>
<dbReference type="SUPFAM" id="SSF52833">
    <property type="entry name" value="Thioredoxin-like"/>
    <property type="match status" value="2"/>
</dbReference>
<dbReference type="PANTHER" id="PTHR12151">
    <property type="entry name" value="ELECTRON TRANSPORT PROTIN SCO1/SENC FAMILY MEMBER"/>
    <property type="match status" value="1"/>
</dbReference>
<dbReference type="PROSITE" id="PS51352">
    <property type="entry name" value="THIOREDOXIN_2"/>
    <property type="match status" value="1"/>
</dbReference>
<keyword evidence="5" id="KW-0732">Signal</keyword>
<evidence type="ECO:0000256" key="2">
    <source>
        <dbReference type="ARBA" id="ARBA00023008"/>
    </source>
</evidence>
<evidence type="ECO:0000256" key="5">
    <source>
        <dbReference type="SAM" id="SignalP"/>
    </source>
</evidence>
<proteinExistence type="inferred from homology"/>
<evidence type="ECO:0000313" key="8">
    <source>
        <dbReference type="Proteomes" id="UP000028547"/>
    </source>
</evidence>
<feature type="binding site" evidence="3">
    <location>
        <position position="248"/>
    </location>
    <ligand>
        <name>Cu cation</name>
        <dbReference type="ChEBI" id="CHEBI:23378"/>
    </ligand>
</feature>
<keyword evidence="4" id="KW-1015">Disulfide bond</keyword>
<evidence type="ECO:0000256" key="1">
    <source>
        <dbReference type="ARBA" id="ARBA00010996"/>
    </source>
</evidence>
<evidence type="ECO:0000256" key="4">
    <source>
        <dbReference type="PIRSR" id="PIRSR603782-2"/>
    </source>
</evidence>
<feature type="domain" description="Thioredoxin" evidence="6">
    <location>
        <begin position="35"/>
        <end position="191"/>
    </location>
</feature>
<dbReference type="EMBL" id="JPMI01000146">
    <property type="protein sequence ID" value="KFA91353.1"/>
    <property type="molecule type" value="Genomic_DNA"/>
</dbReference>